<organism evidence="5 6">
    <name type="scientific">Streptomyces glaucus</name>
    <dbReference type="NCBI Taxonomy" id="284029"/>
    <lineage>
        <taxon>Bacteria</taxon>
        <taxon>Bacillati</taxon>
        <taxon>Actinomycetota</taxon>
        <taxon>Actinomycetes</taxon>
        <taxon>Kitasatosporales</taxon>
        <taxon>Streptomycetaceae</taxon>
        <taxon>Streptomyces</taxon>
    </lineage>
</organism>
<evidence type="ECO:0000313" key="6">
    <source>
        <dbReference type="Proteomes" id="UP001500460"/>
    </source>
</evidence>
<name>A0ABP5X9Z4_9ACTN</name>
<keyword evidence="1" id="KW-0547">Nucleotide-binding</keyword>
<evidence type="ECO:0000256" key="1">
    <source>
        <dbReference type="ARBA" id="ARBA00022741"/>
    </source>
</evidence>
<dbReference type="Gene3D" id="3.30.420.40">
    <property type="match status" value="1"/>
</dbReference>
<comment type="caution">
    <text evidence="5">The sequence shown here is derived from an EMBL/GenBank/DDBJ whole genome shotgun (WGS) entry which is preliminary data.</text>
</comment>
<evidence type="ECO:0000256" key="3">
    <source>
        <dbReference type="ARBA" id="ARBA00023186"/>
    </source>
</evidence>
<proteinExistence type="predicted"/>
<reference evidence="6" key="1">
    <citation type="journal article" date="2019" name="Int. J. Syst. Evol. Microbiol.">
        <title>The Global Catalogue of Microorganisms (GCM) 10K type strain sequencing project: providing services to taxonomists for standard genome sequencing and annotation.</title>
        <authorList>
            <consortium name="The Broad Institute Genomics Platform"/>
            <consortium name="The Broad Institute Genome Sequencing Center for Infectious Disease"/>
            <person name="Wu L."/>
            <person name="Ma J."/>
        </authorList>
    </citation>
    <scope>NUCLEOTIDE SEQUENCE [LARGE SCALE GENOMIC DNA]</scope>
    <source>
        <strain evidence="6">JCM 6922</strain>
    </source>
</reference>
<feature type="compositionally biased region" description="Low complexity" evidence="4">
    <location>
        <begin position="17"/>
        <end position="31"/>
    </location>
</feature>
<dbReference type="Pfam" id="PF00012">
    <property type="entry name" value="HSP70"/>
    <property type="match status" value="1"/>
</dbReference>
<evidence type="ECO:0000256" key="4">
    <source>
        <dbReference type="SAM" id="MobiDB-lite"/>
    </source>
</evidence>
<dbReference type="Proteomes" id="UP001500460">
    <property type="component" value="Unassembled WGS sequence"/>
</dbReference>
<dbReference type="InterPro" id="IPR013126">
    <property type="entry name" value="Hsp_70_fam"/>
</dbReference>
<accession>A0ABP5X9Z4</accession>
<dbReference type="EMBL" id="BAAATK010000027">
    <property type="protein sequence ID" value="GAA2445750.1"/>
    <property type="molecule type" value="Genomic_DNA"/>
</dbReference>
<gene>
    <name evidence="5" type="ORF">GCM10010421_41450</name>
</gene>
<protein>
    <recommendedName>
        <fullName evidence="7">Secreted protein</fullName>
    </recommendedName>
</protein>
<evidence type="ECO:0008006" key="7">
    <source>
        <dbReference type="Google" id="ProtNLM"/>
    </source>
</evidence>
<keyword evidence="6" id="KW-1185">Reference proteome</keyword>
<keyword evidence="2" id="KW-0067">ATP-binding</keyword>
<keyword evidence="3" id="KW-0143">Chaperone</keyword>
<sequence>MRMARSVGIGLGTTDSVVPVPDGGEPTVVTGTEGGGTTPLVAAFARNGGGVGTGTAGDDSDSRAG</sequence>
<evidence type="ECO:0000313" key="5">
    <source>
        <dbReference type="EMBL" id="GAA2445750.1"/>
    </source>
</evidence>
<evidence type="ECO:0000256" key="2">
    <source>
        <dbReference type="ARBA" id="ARBA00022840"/>
    </source>
</evidence>
<feature type="region of interest" description="Disordered" evidence="4">
    <location>
        <begin position="1"/>
        <end position="65"/>
    </location>
</feature>